<evidence type="ECO:0000313" key="2">
    <source>
        <dbReference type="EMBL" id="NIJ43613.1"/>
    </source>
</evidence>
<dbReference type="EMBL" id="JAASQL010000001">
    <property type="protein sequence ID" value="NIJ43613.1"/>
    <property type="molecule type" value="Genomic_DNA"/>
</dbReference>
<feature type="transmembrane region" description="Helical" evidence="1">
    <location>
        <begin position="56"/>
        <end position="77"/>
    </location>
</feature>
<sequence>MANQKIQKVANTPIWKLAIRFMISFSFILAIVLTAAELFRSGNLNAIPQSFQNGSWITFVGIRLAIITGYGFVMAFLTKRKAKNTL</sequence>
<gene>
    <name evidence="2" type="ORF">FHR24_000052</name>
</gene>
<reference evidence="2 3" key="1">
    <citation type="submission" date="2020-03" db="EMBL/GenBank/DDBJ databases">
        <title>Genomic Encyclopedia of Type Strains, Phase IV (KMG-IV): sequencing the most valuable type-strain genomes for metagenomic binning, comparative biology and taxonomic classification.</title>
        <authorList>
            <person name="Goeker M."/>
        </authorList>
    </citation>
    <scope>NUCLEOTIDE SEQUENCE [LARGE SCALE GENOMIC DNA]</scope>
    <source>
        <strain evidence="2 3">DSM 101599</strain>
    </source>
</reference>
<evidence type="ECO:0000313" key="3">
    <source>
        <dbReference type="Proteomes" id="UP000745859"/>
    </source>
</evidence>
<proteinExistence type="predicted"/>
<name>A0ABX0U4A2_9FLAO</name>
<comment type="caution">
    <text evidence="2">The sequence shown here is derived from an EMBL/GenBank/DDBJ whole genome shotgun (WGS) entry which is preliminary data.</text>
</comment>
<organism evidence="2 3">
    <name type="scientific">Wenyingzhuangia heitensis</name>
    <dbReference type="NCBI Taxonomy" id="1487859"/>
    <lineage>
        <taxon>Bacteria</taxon>
        <taxon>Pseudomonadati</taxon>
        <taxon>Bacteroidota</taxon>
        <taxon>Flavobacteriia</taxon>
        <taxon>Flavobacteriales</taxon>
        <taxon>Flavobacteriaceae</taxon>
        <taxon>Wenyingzhuangia</taxon>
    </lineage>
</organism>
<accession>A0ABX0U4A2</accession>
<evidence type="ECO:0000256" key="1">
    <source>
        <dbReference type="SAM" id="Phobius"/>
    </source>
</evidence>
<keyword evidence="1" id="KW-0472">Membrane</keyword>
<keyword evidence="3" id="KW-1185">Reference proteome</keyword>
<dbReference type="RefSeq" id="WP_167182156.1">
    <property type="nucleotide sequence ID" value="NZ_JAASQL010000001.1"/>
</dbReference>
<feature type="transmembrane region" description="Helical" evidence="1">
    <location>
        <begin position="17"/>
        <end position="36"/>
    </location>
</feature>
<protein>
    <submittedName>
        <fullName evidence="2">Uncharacterized protein</fullName>
    </submittedName>
</protein>
<keyword evidence="1" id="KW-0812">Transmembrane</keyword>
<dbReference type="Proteomes" id="UP000745859">
    <property type="component" value="Unassembled WGS sequence"/>
</dbReference>
<keyword evidence="1" id="KW-1133">Transmembrane helix</keyword>